<evidence type="ECO:0000313" key="11">
    <source>
        <dbReference type="RefSeq" id="XP_010927506.1"/>
    </source>
</evidence>
<dbReference type="InterPro" id="IPR013520">
    <property type="entry name" value="Ribonucl_H"/>
</dbReference>
<dbReference type="RefSeq" id="XP_073117587.1">
    <property type="nucleotide sequence ID" value="XM_073261486.1"/>
</dbReference>
<dbReference type="InParanoid" id="A0A6I9RJA6"/>
<dbReference type="FunCoup" id="A0A6I9RJA6">
    <property type="interactions" value="176"/>
</dbReference>
<evidence type="ECO:0000256" key="8">
    <source>
        <dbReference type="SAM" id="MobiDB-lite"/>
    </source>
</evidence>
<evidence type="ECO:0000259" key="9">
    <source>
        <dbReference type="SMART" id="SM00479"/>
    </source>
</evidence>
<dbReference type="CDD" id="cd06145">
    <property type="entry name" value="REX1_like"/>
    <property type="match status" value="1"/>
</dbReference>
<dbReference type="Gene3D" id="3.30.420.10">
    <property type="entry name" value="Ribonuclease H-like superfamily/Ribonuclease H"/>
    <property type="match status" value="1"/>
</dbReference>
<dbReference type="OrthoDB" id="16516at2759"/>
<keyword evidence="6" id="KW-0539">Nucleus</keyword>
<keyword evidence="4" id="KW-0378">Hydrolase</keyword>
<dbReference type="InterPro" id="IPR047021">
    <property type="entry name" value="REXO1/3/4-like"/>
</dbReference>
<feature type="region of interest" description="Disordered" evidence="8">
    <location>
        <begin position="415"/>
        <end position="448"/>
    </location>
</feature>
<protein>
    <submittedName>
        <fullName evidence="11">Small RNA degrading nuclease 1 isoform X1</fullName>
    </submittedName>
</protein>
<keyword evidence="10" id="KW-1185">Reference proteome</keyword>
<evidence type="ECO:0000256" key="3">
    <source>
        <dbReference type="ARBA" id="ARBA00022722"/>
    </source>
</evidence>
<keyword evidence="3" id="KW-0540">Nuclease</keyword>
<evidence type="ECO:0000256" key="7">
    <source>
        <dbReference type="ARBA" id="ARBA00053817"/>
    </source>
</evidence>
<comment type="subcellular location">
    <subcellularLocation>
        <location evidence="1">Nucleus</location>
    </subcellularLocation>
</comment>
<name>A0A6I9RJA6_ELAGV</name>
<comment type="function">
    <text evidence="7">3'-5' exonuclease degrading single-stranded small RNAs.</text>
</comment>
<dbReference type="FunFam" id="3.30.420.10:FF:000080">
    <property type="entry name" value="Small RNA degrading nuclease 3"/>
    <property type="match status" value="1"/>
</dbReference>
<dbReference type="PANTHER" id="PTHR12801">
    <property type="entry name" value="RNA EXONUCLEASE REXO1 / RECO3 FAMILY MEMBER-RELATED"/>
    <property type="match status" value="1"/>
</dbReference>
<evidence type="ECO:0000313" key="10">
    <source>
        <dbReference type="Proteomes" id="UP000504607"/>
    </source>
</evidence>
<feature type="domain" description="Exonuclease" evidence="9">
    <location>
        <begin position="142"/>
        <end position="302"/>
    </location>
</feature>
<dbReference type="SMART" id="SM00479">
    <property type="entry name" value="EXOIII"/>
    <property type="match status" value="1"/>
</dbReference>
<dbReference type="InterPro" id="IPR012337">
    <property type="entry name" value="RNaseH-like_sf"/>
</dbReference>
<dbReference type="RefSeq" id="XP_010927506.1">
    <property type="nucleotide sequence ID" value="XM_010929204.3"/>
</dbReference>
<dbReference type="InterPro" id="IPR034922">
    <property type="entry name" value="REX1-like_exo"/>
</dbReference>
<dbReference type="RefSeq" id="XP_073117586.1">
    <property type="nucleotide sequence ID" value="XM_073261485.1"/>
</dbReference>
<sequence>MDEVIWNADKEVLAEIVKFTQKQGLKGGEGGWKDFLHGHDRRFGAGVSDPARRTKDILVTFLQTFEEKHLKFFNKLIRHLTDCKAIKKFITDFPDQETPQQRLVCLTMEHPHFSRCYSFPSHEEEWIMIPLGTVSKAMKSKVMLSIDCEMVLCEDGTEAVVKVCAVDHNLEVKLDELVNPNKAVADYRTDTSGISAEDLEGVTCSLADIQKSLKKLLSHGTILVGHSVHNDLQVLKINHPRIIDTSYIFKSVDLPTATPSLNNLCKSVLGSPVQQEGEPHDCLNDAKAAMKLVLAKLEYGFDEPISVINNMSDSDLAKLLLHKIPVDVPYQDLLKLFPEKYNVDIENDLKVRGPNYATFAVFKDDREAYEAFEGIEGLERRDRSGRPQKHIFLQTSSGKTISLYVRRMTAAAPLNGHDLSNKRRAPDENGDPRRQHSEDETKDSKRQRTCLHHCEHVKEIEKLKEELCQREDEIFELQKIIAALARKDGL</sequence>
<dbReference type="GO" id="GO:0005634">
    <property type="term" value="C:nucleus"/>
    <property type="evidence" value="ECO:0007669"/>
    <property type="project" value="UniProtKB-SubCell"/>
</dbReference>
<dbReference type="Proteomes" id="UP000504607">
    <property type="component" value="Chromosome 8"/>
</dbReference>
<evidence type="ECO:0000256" key="1">
    <source>
        <dbReference type="ARBA" id="ARBA00004123"/>
    </source>
</evidence>
<evidence type="ECO:0000256" key="5">
    <source>
        <dbReference type="ARBA" id="ARBA00022839"/>
    </source>
</evidence>
<evidence type="ECO:0000256" key="6">
    <source>
        <dbReference type="ARBA" id="ARBA00023242"/>
    </source>
</evidence>
<dbReference type="KEGG" id="egu:105049533"/>
<evidence type="ECO:0000256" key="4">
    <source>
        <dbReference type="ARBA" id="ARBA00022801"/>
    </source>
</evidence>
<dbReference type="Pfam" id="PF00929">
    <property type="entry name" value="RNase_T"/>
    <property type="match status" value="1"/>
</dbReference>
<dbReference type="GO" id="GO:0004527">
    <property type="term" value="F:exonuclease activity"/>
    <property type="evidence" value="ECO:0007669"/>
    <property type="project" value="UniProtKB-KW"/>
</dbReference>
<keyword evidence="5" id="KW-0269">Exonuclease</keyword>
<evidence type="ECO:0000256" key="2">
    <source>
        <dbReference type="ARBA" id="ARBA00006357"/>
    </source>
</evidence>
<comment type="similarity">
    <text evidence="2">Belongs to the REXO1/REXO3 family.</text>
</comment>
<reference evidence="11" key="1">
    <citation type="submission" date="2025-08" db="UniProtKB">
        <authorList>
            <consortium name="RefSeq"/>
        </authorList>
    </citation>
    <scope>IDENTIFICATION</scope>
</reference>
<dbReference type="AlphaFoldDB" id="A0A6I9RJA6"/>
<feature type="compositionally biased region" description="Basic and acidic residues" evidence="8">
    <location>
        <begin position="419"/>
        <end position="448"/>
    </location>
</feature>
<dbReference type="InterPro" id="IPR036397">
    <property type="entry name" value="RNaseH_sf"/>
</dbReference>
<proteinExistence type="inferred from homology"/>
<dbReference type="GeneID" id="105049533"/>
<dbReference type="SUPFAM" id="SSF53098">
    <property type="entry name" value="Ribonuclease H-like"/>
    <property type="match status" value="1"/>
</dbReference>
<gene>
    <name evidence="11" type="primary">LOC105049533</name>
</gene>
<dbReference type="RefSeq" id="NP_001392694.1">
    <property type="nucleotide sequence ID" value="NM_001405765.1"/>
</dbReference>
<organism evidence="10 11">
    <name type="scientific">Elaeis guineensis var. tenera</name>
    <name type="common">Oil palm</name>
    <dbReference type="NCBI Taxonomy" id="51953"/>
    <lineage>
        <taxon>Eukaryota</taxon>
        <taxon>Viridiplantae</taxon>
        <taxon>Streptophyta</taxon>
        <taxon>Embryophyta</taxon>
        <taxon>Tracheophyta</taxon>
        <taxon>Spermatophyta</taxon>
        <taxon>Magnoliopsida</taxon>
        <taxon>Liliopsida</taxon>
        <taxon>Arecaceae</taxon>
        <taxon>Arecoideae</taxon>
        <taxon>Cocoseae</taxon>
        <taxon>Elaeidinae</taxon>
        <taxon>Elaeis</taxon>
    </lineage>
</organism>
<dbReference type="GO" id="GO:0003676">
    <property type="term" value="F:nucleic acid binding"/>
    <property type="evidence" value="ECO:0007669"/>
    <property type="project" value="InterPro"/>
</dbReference>
<dbReference type="PANTHER" id="PTHR12801:SF115">
    <property type="entry name" value="FI18136P1-RELATED"/>
    <property type="match status" value="1"/>
</dbReference>
<accession>A0A6I9RJA6</accession>